<organism evidence="1 2">
    <name type="scientific">Streptomyces thermogriseus</name>
    <dbReference type="NCBI Taxonomy" id="75292"/>
    <lineage>
        <taxon>Bacteria</taxon>
        <taxon>Bacillati</taxon>
        <taxon>Actinomycetota</taxon>
        <taxon>Actinomycetes</taxon>
        <taxon>Kitasatosporales</taxon>
        <taxon>Streptomycetaceae</taxon>
        <taxon>Streptomyces</taxon>
    </lineage>
</organism>
<evidence type="ECO:0000313" key="1">
    <source>
        <dbReference type="EMBL" id="GAA1015320.1"/>
    </source>
</evidence>
<gene>
    <name evidence="1" type="ORF">GCM10009564_47410</name>
</gene>
<accession>A0ABN1T4Z8</accession>
<dbReference type="EMBL" id="BAAAHU010000063">
    <property type="protein sequence ID" value="GAA1015320.1"/>
    <property type="molecule type" value="Genomic_DNA"/>
</dbReference>
<sequence>MPAPALLPAAFVAGLDRLAQWTYGTPGPVGPMLPTAGVEAKSPALGSAGAVVPATLLAGPAL</sequence>
<dbReference type="RefSeq" id="WP_086792114.1">
    <property type="nucleotide sequence ID" value="NZ_BAAAHU010000063.1"/>
</dbReference>
<name>A0ABN1T4Z8_9ACTN</name>
<comment type="caution">
    <text evidence="1">The sequence shown here is derived from an EMBL/GenBank/DDBJ whole genome shotgun (WGS) entry which is preliminary data.</text>
</comment>
<evidence type="ECO:0000313" key="2">
    <source>
        <dbReference type="Proteomes" id="UP001501072"/>
    </source>
</evidence>
<keyword evidence="2" id="KW-1185">Reference proteome</keyword>
<dbReference type="Proteomes" id="UP001501072">
    <property type="component" value="Unassembled WGS sequence"/>
</dbReference>
<protein>
    <submittedName>
        <fullName evidence="1">Uncharacterized protein</fullName>
    </submittedName>
</protein>
<reference evidence="1 2" key="1">
    <citation type="journal article" date="2019" name="Int. J. Syst. Evol. Microbiol.">
        <title>The Global Catalogue of Microorganisms (GCM) 10K type strain sequencing project: providing services to taxonomists for standard genome sequencing and annotation.</title>
        <authorList>
            <consortium name="The Broad Institute Genomics Platform"/>
            <consortium name="The Broad Institute Genome Sequencing Center for Infectious Disease"/>
            <person name="Wu L."/>
            <person name="Ma J."/>
        </authorList>
    </citation>
    <scope>NUCLEOTIDE SEQUENCE [LARGE SCALE GENOMIC DNA]</scope>
    <source>
        <strain evidence="1 2">JCM 11269</strain>
    </source>
</reference>
<proteinExistence type="predicted"/>